<proteinExistence type="predicted"/>
<organism evidence="1 2">
    <name type="scientific">Avena sativa</name>
    <name type="common">Oat</name>
    <dbReference type="NCBI Taxonomy" id="4498"/>
    <lineage>
        <taxon>Eukaryota</taxon>
        <taxon>Viridiplantae</taxon>
        <taxon>Streptophyta</taxon>
        <taxon>Embryophyta</taxon>
        <taxon>Tracheophyta</taxon>
        <taxon>Spermatophyta</taxon>
        <taxon>Magnoliopsida</taxon>
        <taxon>Liliopsida</taxon>
        <taxon>Poales</taxon>
        <taxon>Poaceae</taxon>
        <taxon>BOP clade</taxon>
        <taxon>Pooideae</taxon>
        <taxon>Poodae</taxon>
        <taxon>Poeae</taxon>
        <taxon>Poeae Chloroplast Group 1 (Aveneae type)</taxon>
        <taxon>Aveninae</taxon>
        <taxon>Avena</taxon>
    </lineage>
</organism>
<protein>
    <submittedName>
        <fullName evidence="1">Uncharacterized protein</fullName>
    </submittedName>
</protein>
<reference evidence="1" key="2">
    <citation type="submission" date="2025-09" db="UniProtKB">
        <authorList>
            <consortium name="EnsemblPlants"/>
        </authorList>
    </citation>
    <scope>IDENTIFICATION</scope>
</reference>
<reference evidence="1" key="1">
    <citation type="submission" date="2021-05" db="EMBL/GenBank/DDBJ databases">
        <authorList>
            <person name="Scholz U."/>
            <person name="Mascher M."/>
            <person name="Fiebig A."/>
        </authorList>
    </citation>
    <scope>NUCLEOTIDE SEQUENCE [LARGE SCALE GENOMIC DNA]</scope>
</reference>
<dbReference type="Proteomes" id="UP001732700">
    <property type="component" value="Chromosome 6C"/>
</dbReference>
<evidence type="ECO:0000313" key="1">
    <source>
        <dbReference type="EnsemblPlants" id="AVESA.00010b.r2.6CG1107500.1.CDS"/>
    </source>
</evidence>
<evidence type="ECO:0000313" key="2">
    <source>
        <dbReference type="Proteomes" id="UP001732700"/>
    </source>
</evidence>
<accession>A0ACD5Z924</accession>
<name>A0ACD5Z924_AVESA</name>
<sequence>MFPISFFAANITKMPKAAKGEKDVEPESRLKSRFSGSRLRDIVLGLKKPRKDLIRNRGWGVLLDIGAFSTPRGLLEWIISKIDPELGEFRNARNNTHIVFNKEMVVKALGIPHGTRPVVLTGEHEESPHRDFYRIQYKTAGMRSPIYHAEKLLANDDLDDETWFRTFYLVVIGTYFFPGTSSMLPLEYLGSLGDSNIVCEYDWADQIFRHTMSGIKCFQDRCRKADKIGNTNPMWAGGCLPWIAIVYMDHLDFPVSTLSTHRINYAAPRASNISDADFKFVFKHDKSRLTLSPHTYGARPFRAFNVTPYAFVDTNLGNQAFEAPPNLQQNKEVPITHSVQEASPQHGTHTFSSTEGLPEYLKTIQEKYTSLWREDVDRLTKLHDKHMSQFASEAKLCVLEAKFDPAGCQKEFMEAYNDHMLKSKDMLYFAVVDSEHWVLVSINLLHKQVNFLDSMINAKKNKVYEKAHNLVDNFITLASHVKAFPRTNFRHFATSNGANPHDHDIGAEQG</sequence>
<keyword evidence="2" id="KW-1185">Reference proteome</keyword>
<dbReference type="EnsemblPlants" id="AVESA.00010b.r2.6CG1107500.1">
    <property type="protein sequence ID" value="AVESA.00010b.r2.6CG1107500.1.CDS"/>
    <property type="gene ID" value="AVESA.00010b.r2.6CG1107500"/>
</dbReference>